<gene>
    <name evidence="2" type="ORF">ACFSCY_35930</name>
</gene>
<proteinExistence type="predicted"/>
<dbReference type="EMBL" id="JBHUCP010000045">
    <property type="protein sequence ID" value="MFD1534819.1"/>
    <property type="molecule type" value="Genomic_DNA"/>
</dbReference>
<organism evidence="2 3">
    <name type="scientific">Pseudonocardia aurantiaca</name>
    <dbReference type="NCBI Taxonomy" id="75290"/>
    <lineage>
        <taxon>Bacteria</taxon>
        <taxon>Bacillati</taxon>
        <taxon>Actinomycetota</taxon>
        <taxon>Actinomycetes</taxon>
        <taxon>Pseudonocardiales</taxon>
        <taxon>Pseudonocardiaceae</taxon>
        <taxon>Pseudonocardia</taxon>
    </lineage>
</organism>
<dbReference type="Proteomes" id="UP001597145">
    <property type="component" value="Unassembled WGS sequence"/>
</dbReference>
<accession>A0ABW4FWK0</accession>
<dbReference type="RefSeq" id="WP_343982554.1">
    <property type="nucleotide sequence ID" value="NZ_BAAAJG010000015.1"/>
</dbReference>
<name>A0ABW4FWK0_9PSEU</name>
<protein>
    <submittedName>
        <fullName evidence="2">Uncharacterized protein</fullName>
    </submittedName>
</protein>
<feature type="region of interest" description="Disordered" evidence="1">
    <location>
        <begin position="186"/>
        <end position="214"/>
    </location>
</feature>
<evidence type="ECO:0000313" key="2">
    <source>
        <dbReference type="EMBL" id="MFD1534819.1"/>
    </source>
</evidence>
<evidence type="ECO:0000256" key="1">
    <source>
        <dbReference type="SAM" id="MobiDB-lite"/>
    </source>
</evidence>
<feature type="compositionally biased region" description="Low complexity" evidence="1">
    <location>
        <begin position="187"/>
        <end position="207"/>
    </location>
</feature>
<reference evidence="3" key="1">
    <citation type="journal article" date="2019" name="Int. J. Syst. Evol. Microbiol.">
        <title>The Global Catalogue of Microorganisms (GCM) 10K type strain sequencing project: providing services to taxonomists for standard genome sequencing and annotation.</title>
        <authorList>
            <consortium name="The Broad Institute Genomics Platform"/>
            <consortium name="The Broad Institute Genome Sequencing Center for Infectious Disease"/>
            <person name="Wu L."/>
            <person name="Ma J."/>
        </authorList>
    </citation>
    <scope>NUCLEOTIDE SEQUENCE [LARGE SCALE GENOMIC DNA]</scope>
    <source>
        <strain evidence="3">JCM 12165</strain>
    </source>
</reference>
<sequence length="214" mass="22356">MGKVSIFAFVSELRDDVIETSRRPKMPVMVAAVGSSGVSVTGILPSAPLRVRRAANRLQLPGGNASTSSTKLCGSRARRAISATLMFRMTSVTLDRWKFAMSFSTSSTLSRAGSEGGAILWTSCRAPPFGAEEMHLAVVGATPFGDQLPFTLGVALALALALALDELSGLCPRPGVGHMREVTAFSAPTGSAPTPCPTSTPTDTPDSAPRPDHR</sequence>
<keyword evidence="3" id="KW-1185">Reference proteome</keyword>
<evidence type="ECO:0000313" key="3">
    <source>
        <dbReference type="Proteomes" id="UP001597145"/>
    </source>
</evidence>
<comment type="caution">
    <text evidence="2">The sequence shown here is derived from an EMBL/GenBank/DDBJ whole genome shotgun (WGS) entry which is preliminary data.</text>
</comment>